<dbReference type="GeneID" id="117575742"/>
<evidence type="ECO:0000256" key="1">
    <source>
        <dbReference type="SAM" id="MobiDB-lite"/>
    </source>
</evidence>
<dbReference type="GO" id="GO:0032589">
    <property type="term" value="C:neuron projection membrane"/>
    <property type="evidence" value="ECO:0007669"/>
    <property type="project" value="TreeGrafter"/>
</dbReference>
<dbReference type="Gene3D" id="2.60.40.10">
    <property type="entry name" value="Immunoglobulins"/>
    <property type="match status" value="1"/>
</dbReference>
<dbReference type="InterPro" id="IPR037448">
    <property type="entry name" value="Zig-8"/>
</dbReference>
<feature type="region of interest" description="Disordered" evidence="1">
    <location>
        <begin position="557"/>
        <end position="584"/>
    </location>
</feature>
<organism evidence="4 5">
    <name type="scientific">Drosophila albomicans</name>
    <name type="common">Fruit fly</name>
    <dbReference type="NCBI Taxonomy" id="7291"/>
    <lineage>
        <taxon>Eukaryota</taxon>
        <taxon>Metazoa</taxon>
        <taxon>Ecdysozoa</taxon>
        <taxon>Arthropoda</taxon>
        <taxon>Hexapoda</taxon>
        <taxon>Insecta</taxon>
        <taxon>Pterygota</taxon>
        <taxon>Neoptera</taxon>
        <taxon>Endopterygota</taxon>
        <taxon>Diptera</taxon>
        <taxon>Brachycera</taxon>
        <taxon>Muscomorpha</taxon>
        <taxon>Ephydroidea</taxon>
        <taxon>Drosophilidae</taxon>
        <taxon>Drosophila</taxon>
    </lineage>
</organism>
<dbReference type="InterPro" id="IPR003598">
    <property type="entry name" value="Ig_sub2"/>
</dbReference>
<dbReference type="InterPro" id="IPR007110">
    <property type="entry name" value="Ig-like_dom"/>
</dbReference>
<dbReference type="InterPro" id="IPR003599">
    <property type="entry name" value="Ig_sub"/>
</dbReference>
<feature type="compositionally biased region" description="Low complexity" evidence="1">
    <location>
        <begin position="727"/>
        <end position="748"/>
    </location>
</feature>
<feature type="signal peptide" evidence="2">
    <location>
        <begin position="1"/>
        <end position="18"/>
    </location>
</feature>
<dbReference type="AlphaFoldDB" id="A0A6P8XHR0"/>
<dbReference type="PANTHER" id="PTHR23279:SF21">
    <property type="entry name" value="DEFECTIVE PROBOSCIS EXTENSION RESPONSE 11, ISOFORM B-RELATED"/>
    <property type="match status" value="1"/>
</dbReference>
<feature type="chain" id="PRO_5044654704" evidence="2">
    <location>
        <begin position="19"/>
        <end position="786"/>
    </location>
</feature>
<name>A0A6P8XHR0_DROAB</name>
<evidence type="ECO:0000256" key="2">
    <source>
        <dbReference type="SAM" id="SignalP"/>
    </source>
</evidence>
<dbReference type="RefSeq" id="XP_034115986.2">
    <property type="nucleotide sequence ID" value="XM_034260095.2"/>
</dbReference>
<feature type="domain" description="Ig-like" evidence="3">
    <location>
        <begin position="352"/>
        <end position="443"/>
    </location>
</feature>
<dbReference type="SUPFAM" id="SSF48726">
    <property type="entry name" value="Immunoglobulin"/>
    <property type="match status" value="2"/>
</dbReference>
<dbReference type="SMART" id="SM00408">
    <property type="entry name" value="IGc2"/>
    <property type="match status" value="1"/>
</dbReference>
<dbReference type="PANTHER" id="PTHR23279">
    <property type="entry name" value="DEFECTIVE PROBOSCIS EXTENSION RESPONSE DPR -RELATED"/>
    <property type="match status" value="1"/>
</dbReference>
<keyword evidence="2" id="KW-0732">Signal</keyword>
<dbReference type="InterPro" id="IPR013783">
    <property type="entry name" value="Ig-like_fold"/>
</dbReference>
<protein>
    <submittedName>
        <fullName evidence="5 6">Mucin-5AC</fullName>
    </submittedName>
</protein>
<feature type="region of interest" description="Disordered" evidence="1">
    <location>
        <begin position="230"/>
        <end position="253"/>
    </location>
</feature>
<dbReference type="InterPro" id="IPR013106">
    <property type="entry name" value="Ig_V-set"/>
</dbReference>
<dbReference type="InterPro" id="IPR036179">
    <property type="entry name" value="Ig-like_dom_sf"/>
</dbReference>
<feature type="region of interest" description="Disordered" evidence="1">
    <location>
        <begin position="723"/>
        <end position="748"/>
    </location>
</feature>
<evidence type="ECO:0000259" key="3">
    <source>
        <dbReference type="PROSITE" id="PS50835"/>
    </source>
</evidence>
<feature type="compositionally biased region" description="Low complexity" evidence="1">
    <location>
        <begin position="557"/>
        <end position="583"/>
    </location>
</feature>
<dbReference type="PROSITE" id="PS50835">
    <property type="entry name" value="IG_LIKE"/>
    <property type="match status" value="2"/>
</dbReference>
<dbReference type="FunFam" id="2.60.40.10:FF:001405">
    <property type="entry name" value="Uncharacterized protein, isoform A"/>
    <property type="match status" value="1"/>
</dbReference>
<feature type="domain" description="Ig-like" evidence="3">
    <location>
        <begin position="243"/>
        <end position="346"/>
    </location>
</feature>
<accession>A0A6P8XHR0</accession>
<proteinExistence type="predicted"/>
<keyword evidence="4" id="KW-1185">Reference proteome</keyword>
<dbReference type="Proteomes" id="UP000515160">
    <property type="component" value="Chromosome 2R"/>
</dbReference>
<dbReference type="OrthoDB" id="8049355at2759"/>
<dbReference type="GO" id="GO:0050808">
    <property type="term" value="P:synapse organization"/>
    <property type="evidence" value="ECO:0007669"/>
    <property type="project" value="TreeGrafter"/>
</dbReference>
<evidence type="ECO:0000313" key="5">
    <source>
        <dbReference type="RefSeq" id="XP_034115986.2"/>
    </source>
</evidence>
<dbReference type="RefSeq" id="XP_051863241.1">
    <property type="nucleotide sequence ID" value="XM_052007281.1"/>
</dbReference>
<sequence length="786" mass="83844">MRPQPGLISLLLISMLFGLPGSLELELEMVETETERERVRGREEDAVAISKSLSILKSDTINDNTFHRSQSKRAATLAKSQPLISATTQITKPNDEQIARTTTATATAIHRNVSSSLSAVAAPLESHSNINNISNNGVQRRWTTVSTMPASAPGVTAALQANLIMSNRNVEQQKLDEHEYKITQSNNNALFVASSSSSSNMFSNNSTATTFAAPATVAEETTTATPITTTSTAATTTTRRPAPRTTLKPPPTIDDYQTIISQAGTHAYLPCNVKQLVKKPISWLRMRDGHILTVDQTTFIADQRFQSVFSPNPERWSLQIKYVQLKDEGTYECQVSTEPKASAIVHLRIVEPKTELIGESTRHVKAGSQVKLRCIISQALEPPLFINWFYNQKQIYLHNRRGWRTEIERIDLPTEAPTTSTAATTSTSTTATTTSTTTATSITSTTPAATPAEALNDIAAITRSYILDAIAVGDGIAMAGYGYVLPTSGTPIYSAATMSTAANAGAAVATSGIVTAQVAAASAAIAADTSAILTLPPTGTTAATTLPVASTVTTKATTASAATSTTTTTTTEEEATPSPKTTTMLPSSSFIKQITTASLIIPAVVKLDSGNYTCSPSNSAPRTIVLHVLNGEYSASAIKSASVSWNTLIGCPGYLRWPNVSTILTLLWIIKFVLAWNVTICCNRGRNKVNNRPSLEEAAATQTTITRTTTRITGRTTACDNVSRRLSTQTQTKSKSHGQSQSQSQTTTRRQRRFGLDCGCGGCCCGGDCGHVSSSISGTKVAEDKT</sequence>
<dbReference type="SMART" id="SM00409">
    <property type="entry name" value="IG"/>
    <property type="match status" value="2"/>
</dbReference>
<feature type="compositionally biased region" description="Low complexity" evidence="1">
    <location>
        <begin position="230"/>
        <end position="247"/>
    </location>
</feature>
<reference evidence="5 6" key="1">
    <citation type="submission" date="2025-04" db="UniProtKB">
        <authorList>
            <consortium name="RefSeq"/>
        </authorList>
    </citation>
    <scope>IDENTIFICATION</scope>
    <source>
        <strain evidence="5 6">15112-1751.03</strain>
        <tissue evidence="5 6">Whole Adult</tissue>
    </source>
</reference>
<gene>
    <name evidence="5 6" type="primary">LOC117575742</name>
</gene>
<dbReference type="SMART" id="SM00406">
    <property type="entry name" value="IGv"/>
    <property type="match status" value="1"/>
</dbReference>
<dbReference type="Pfam" id="PF07686">
    <property type="entry name" value="V-set"/>
    <property type="match status" value="1"/>
</dbReference>
<feature type="region of interest" description="Disordered" evidence="1">
    <location>
        <begin position="414"/>
        <end position="445"/>
    </location>
</feature>
<evidence type="ECO:0000313" key="4">
    <source>
        <dbReference type="Proteomes" id="UP000515160"/>
    </source>
</evidence>
<dbReference type="CTD" id="41473"/>
<evidence type="ECO:0000313" key="6">
    <source>
        <dbReference type="RefSeq" id="XP_051863241.1"/>
    </source>
</evidence>